<gene>
    <name evidence="1" type="ORF">CPELLU_LOCUS3047</name>
</gene>
<keyword evidence="2" id="KW-1185">Reference proteome</keyword>
<comment type="caution">
    <text evidence="1">The sequence shown here is derived from an EMBL/GenBank/DDBJ whole genome shotgun (WGS) entry which is preliminary data.</text>
</comment>
<dbReference type="AlphaFoldDB" id="A0A9N9A0W5"/>
<evidence type="ECO:0000313" key="2">
    <source>
        <dbReference type="Proteomes" id="UP000789759"/>
    </source>
</evidence>
<organism evidence="1 2">
    <name type="scientific">Cetraspora pellucida</name>
    <dbReference type="NCBI Taxonomy" id="1433469"/>
    <lineage>
        <taxon>Eukaryota</taxon>
        <taxon>Fungi</taxon>
        <taxon>Fungi incertae sedis</taxon>
        <taxon>Mucoromycota</taxon>
        <taxon>Glomeromycotina</taxon>
        <taxon>Glomeromycetes</taxon>
        <taxon>Diversisporales</taxon>
        <taxon>Gigasporaceae</taxon>
        <taxon>Cetraspora</taxon>
    </lineage>
</organism>
<accession>A0A9N9A0W5</accession>
<evidence type="ECO:0000313" key="1">
    <source>
        <dbReference type="EMBL" id="CAG8513789.1"/>
    </source>
</evidence>
<proteinExistence type="predicted"/>
<protein>
    <submittedName>
        <fullName evidence="1">16274_t:CDS:1</fullName>
    </submittedName>
</protein>
<name>A0A9N9A0W5_9GLOM</name>
<dbReference type="EMBL" id="CAJVQA010001421">
    <property type="protein sequence ID" value="CAG8513789.1"/>
    <property type="molecule type" value="Genomic_DNA"/>
</dbReference>
<dbReference type="Proteomes" id="UP000789759">
    <property type="component" value="Unassembled WGS sequence"/>
</dbReference>
<sequence length="43" mass="5129">MKSLKNGTEYLRRIQILEDKNQAQLKVTENKIQDLYDMEKSSQ</sequence>
<reference evidence="1" key="1">
    <citation type="submission" date="2021-06" db="EMBL/GenBank/DDBJ databases">
        <authorList>
            <person name="Kallberg Y."/>
            <person name="Tangrot J."/>
            <person name="Rosling A."/>
        </authorList>
    </citation>
    <scope>NUCLEOTIDE SEQUENCE</scope>
    <source>
        <strain evidence="1">FL966</strain>
    </source>
</reference>